<reference evidence="2 3" key="1">
    <citation type="submission" date="2021-07" db="EMBL/GenBank/DDBJ databases">
        <title>Stakelama flava sp. nov., a novel endophytic bacterium isolated from branch of Kandelia candel.</title>
        <authorList>
            <person name="Tuo L."/>
        </authorList>
    </citation>
    <scope>NUCLEOTIDE SEQUENCE [LARGE SCALE GENOMIC DNA]</scope>
    <source>
        <strain evidence="2 3">CBK3Z-3</strain>
    </source>
</reference>
<protein>
    <recommendedName>
        <fullName evidence="4">DUF4175 domain-containing protein</fullName>
    </recommendedName>
</protein>
<keyword evidence="1" id="KW-1133">Transmembrane helix</keyword>
<keyword evidence="3" id="KW-1185">Reference proteome</keyword>
<keyword evidence="1" id="KW-0472">Membrane</keyword>
<comment type="caution">
    <text evidence="2">The sequence shown here is derived from an EMBL/GenBank/DDBJ whole genome shotgun (WGS) entry which is preliminary data.</text>
</comment>
<organism evidence="2 3">
    <name type="scientific">Stakelama flava</name>
    <dbReference type="NCBI Taxonomy" id="2860338"/>
    <lineage>
        <taxon>Bacteria</taxon>
        <taxon>Pseudomonadati</taxon>
        <taxon>Pseudomonadota</taxon>
        <taxon>Alphaproteobacteria</taxon>
        <taxon>Sphingomonadales</taxon>
        <taxon>Sphingomonadaceae</taxon>
        <taxon>Stakelama</taxon>
    </lineage>
</organism>
<feature type="transmembrane region" description="Helical" evidence="1">
    <location>
        <begin position="27"/>
        <end position="47"/>
    </location>
</feature>
<keyword evidence="1" id="KW-0812">Transmembrane</keyword>
<sequence>MFNLLSLFTGMMALVLALVGLMPLLGWLNWAAVPLAVIGAALGMVSSGRSGRNLNLLVILVGVCRLALGGGIF</sequence>
<dbReference type="Proteomes" id="UP001197214">
    <property type="component" value="Unassembled WGS sequence"/>
</dbReference>
<evidence type="ECO:0000313" key="3">
    <source>
        <dbReference type="Proteomes" id="UP001197214"/>
    </source>
</evidence>
<evidence type="ECO:0008006" key="4">
    <source>
        <dbReference type="Google" id="ProtNLM"/>
    </source>
</evidence>
<dbReference type="EMBL" id="JAHWZX010000010">
    <property type="protein sequence ID" value="MBW4331521.1"/>
    <property type="molecule type" value="Genomic_DNA"/>
</dbReference>
<proteinExistence type="predicted"/>
<evidence type="ECO:0000313" key="2">
    <source>
        <dbReference type="EMBL" id="MBW4331521.1"/>
    </source>
</evidence>
<accession>A0ABS6XMZ6</accession>
<name>A0ABS6XMZ6_9SPHN</name>
<dbReference type="RefSeq" id="WP_219238645.1">
    <property type="nucleotide sequence ID" value="NZ_JAHWZX010000010.1"/>
</dbReference>
<feature type="transmembrane region" description="Helical" evidence="1">
    <location>
        <begin position="54"/>
        <end position="72"/>
    </location>
</feature>
<gene>
    <name evidence="2" type="ORF">KY084_11645</name>
</gene>
<evidence type="ECO:0000256" key="1">
    <source>
        <dbReference type="SAM" id="Phobius"/>
    </source>
</evidence>